<proteinExistence type="predicted"/>
<accession>A0A371GCN9</accession>
<comment type="caution">
    <text evidence="1">The sequence shown here is derived from an EMBL/GenBank/DDBJ whole genome shotgun (WGS) entry which is preliminary data.</text>
</comment>
<reference evidence="1" key="1">
    <citation type="submission" date="2018-05" db="EMBL/GenBank/DDBJ databases">
        <title>Draft genome of Mucuna pruriens seed.</title>
        <authorList>
            <person name="Nnadi N.E."/>
            <person name="Vos R."/>
            <person name="Hasami M.H."/>
            <person name="Devisetty U.K."/>
            <person name="Aguiy J.C."/>
        </authorList>
    </citation>
    <scope>NUCLEOTIDE SEQUENCE [LARGE SCALE GENOMIC DNA]</scope>
    <source>
        <strain evidence="1">JCA_2017</strain>
    </source>
</reference>
<dbReference type="PANTHER" id="PTHR45500:SF1">
    <property type="entry name" value="OS02G0202600 PROTEIN"/>
    <property type="match status" value="1"/>
</dbReference>
<dbReference type="OrthoDB" id="2384430at2759"/>
<evidence type="ECO:0000313" key="1">
    <source>
        <dbReference type="EMBL" id="RDX88327.1"/>
    </source>
</evidence>
<keyword evidence="2" id="KW-1185">Reference proteome</keyword>
<evidence type="ECO:0000313" key="2">
    <source>
        <dbReference type="Proteomes" id="UP000257109"/>
    </source>
</evidence>
<dbReference type="STRING" id="157652.A0A371GCN9"/>
<gene>
    <name evidence="1" type="ORF">CR513_30100</name>
</gene>
<organism evidence="1 2">
    <name type="scientific">Mucuna pruriens</name>
    <name type="common">Velvet bean</name>
    <name type="synonym">Dolichos pruriens</name>
    <dbReference type="NCBI Taxonomy" id="157652"/>
    <lineage>
        <taxon>Eukaryota</taxon>
        <taxon>Viridiplantae</taxon>
        <taxon>Streptophyta</taxon>
        <taxon>Embryophyta</taxon>
        <taxon>Tracheophyta</taxon>
        <taxon>Spermatophyta</taxon>
        <taxon>Magnoliopsida</taxon>
        <taxon>eudicotyledons</taxon>
        <taxon>Gunneridae</taxon>
        <taxon>Pentapetalae</taxon>
        <taxon>rosids</taxon>
        <taxon>fabids</taxon>
        <taxon>Fabales</taxon>
        <taxon>Fabaceae</taxon>
        <taxon>Papilionoideae</taxon>
        <taxon>50 kb inversion clade</taxon>
        <taxon>NPAAA clade</taxon>
        <taxon>indigoferoid/millettioid clade</taxon>
        <taxon>Phaseoleae</taxon>
        <taxon>Mucuna</taxon>
    </lineage>
</organism>
<sequence length="149" mass="16799">MTRGRLRREVLQKLGMVKSLEDSRLSTIPKEENSMTKLKEAKKLTSKKKGVKEQAYTEYKVGLGLGLRLKSSKLLSIPSVEVPESVIKFSLKRGATAQRQRKNKGSVAIDPVEMAREKFQIAAKAGCDLGFKWLARLEEEEKRLLTEGH</sequence>
<protein>
    <submittedName>
        <fullName evidence="1">Uncharacterized protein</fullName>
    </submittedName>
</protein>
<dbReference type="Proteomes" id="UP000257109">
    <property type="component" value="Unassembled WGS sequence"/>
</dbReference>
<name>A0A371GCN9_MUCPR</name>
<dbReference type="AlphaFoldDB" id="A0A371GCN9"/>
<feature type="non-terminal residue" evidence="1">
    <location>
        <position position="1"/>
    </location>
</feature>
<dbReference type="PANTHER" id="PTHR45500">
    <property type="entry name" value="OS02G0202600 PROTEIN"/>
    <property type="match status" value="1"/>
</dbReference>
<dbReference type="EMBL" id="QJKJ01005975">
    <property type="protein sequence ID" value="RDX88327.1"/>
    <property type="molecule type" value="Genomic_DNA"/>
</dbReference>